<sequence>MQSKINIYSSLVVLACFPFKEAFALRQLSKQQNDFTSQKFPILFKERPFYLDLRKCRIELLPKCFKVLKMATELRLFVEGNELVEKFHRFMVLLDEYMHQCEGQRSGAEEGQAPEKLKIKLSLSKLNMKKYFNSEDVVNFNSIDRVLLNSQTSLLILQELELREIVLYHLDDNTQVEKILLAVLDTPQVTLVKSDVWFSDLTESFTKMERLSLIKSRFYTNSRPIDSVRLLSLLDLTSSYSIIGSCTNLEVLEIREVDEAVVKVDNSFLTQLMLELDTTNLKFCMIDRRLTPHTFSDVLDILDSFADIPNFAHSLRTNATLTELVKYFSHPGVCGSLNVTTLNKASHGLNIFQDYIIVNFLRQNEGPLHFQAIKYNVV</sequence>
<dbReference type="Proteomes" id="UP000785679">
    <property type="component" value="Unassembled WGS sequence"/>
</dbReference>
<name>A0A8J8NLA5_HALGN</name>
<keyword evidence="2" id="KW-1185">Reference proteome</keyword>
<protein>
    <submittedName>
        <fullName evidence="1">Uncharacterized protein</fullName>
    </submittedName>
</protein>
<proteinExistence type="predicted"/>
<dbReference type="AlphaFoldDB" id="A0A8J8NLA5"/>
<evidence type="ECO:0000313" key="1">
    <source>
        <dbReference type="EMBL" id="TNV77587.1"/>
    </source>
</evidence>
<organism evidence="1 2">
    <name type="scientific">Halteria grandinella</name>
    <dbReference type="NCBI Taxonomy" id="5974"/>
    <lineage>
        <taxon>Eukaryota</taxon>
        <taxon>Sar</taxon>
        <taxon>Alveolata</taxon>
        <taxon>Ciliophora</taxon>
        <taxon>Intramacronucleata</taxon>
        <taxon>Spirotrichea</taxon>
        <taxon>Stichotrichia</taxon>
        <taxon>Sporadotrichida</taxon>
        <taxon>Halteriidae</taxon>
        <taxon>Halteria</taxon>
    </lineage>
</organism>
<dbReference type="EMBL" id="RRYP01011666">
    <property type="protein sequence ID" value="TNV77587.1"/>
    <property type="molecule type" value="Genomic_DNA"/>
</dbReference>
<accession>A0A8J8NLA5</accession>
<dbReference type="PROSITE" id="PS51257">
    <property type="entry name" value="PROKAR_LIPOPROTEIN"/>
    <property type="match status" value="1"/>
</dbReference>
<evidence type="ECO:0000313" key="2">
    <source>
        <dbReference type="Proteomes" id="UP000785679"/>
    </source>
</evidence>
<reference evidence="1" key="1">
    <citation type="submission" date="2019-06" db="EMBL/GenBank/DDBJ databases">
        <authorList>
            <person name="Zheng W."/>
        </authorList>
    </citation>
    <scope>NUCLEOTIDE SEQUENCE</scope>
    <source>
        <strain evidence="1">QDHG01</strain>
    </source>
</reference>
<comment type="caution">
    <text evidence="1">The sequence shown here is derived from an EMBL/GenBank/DDBJ whole genome shotgun (WGS) entry which is preliminary data.</text>
</comment>
<gene>
    <name evidence="1" type="ORF">FGO68_gene470</name>
</gene>